<evidence type="ECO:0000313" key="3">
    <source>
        <dbReference type="Proteomes" id="UP000185924"/>
    </source>
</evidence>
<dbReference type="SUPFAM" id="SSF56935">
    <property type="entry name" value="Porins"/>
    <property type="match status" value="1"/>
</dbReference>
<dbReference type="EMBL" id="FTNM01000004">
    <property type="protein sequence ID" value="SIR23249.1"/>
    <property type="molecule type" value="Genomic_DNA"/>
</dbReference>
<evidence type="ECO:0000256" key="1">
    <source>
        <dbReference type="SAM" id="SignalP"/>
    </source>
</evidence>
<name>A0A1N6Z8Z2_9BACT</name>
<evidence type="ECO:0000313" key="2">
    <source>
        <dbReference type="EMBL" id="SIR23249.1"/>
    </source>
</evidence>
<dbReference type="AlphaFoldDB" id="A0A1N6Z8Z2"/>
<gene>
    <name evidence="2" type="ORF">SAMN05421545_2829</name>
</gene>
<organism evidence="2 3">
    <name type="scientific">Pontibacter lucknowensis</name>
    <dbReference type="NCBI Taxonomy" id="1077936"/>
    <lineage>
        <taxon>Bacteria</taxon>
        <taxon>Pseudomonadati</taxon>
        <taxon>Bacteroidota</taxon>
        <taxon>Cytophagia</taxon>
        <taxon>Cytophagales</taxon>
        <taxon>Hymenobacteraceae</taxon>
        <taxon>Pontibacter</taxon>
    </lineage>
</organism>
<dbReference type="InterPro" id="IPR010870">
    <property type="entry name" value="Porin_O/P"/>
</dbReference>
<dbReference type="Gene3D" id="2.40.160.10">
    <property type="entry name" value="Porin"/>
    <property type="match status" value="1"/>
</dbReference>
<dbReference type="RefSeq" id="WP_007652400.1">
    <property type="nucleotide sequence ID" value="NZ_FTNM01000004.1"/>
</dbReference>
<keyword evidence="1" id="KW-0732">Signal</keyword>
<dbReference type="OrthoDB" id="5442696at2"/>
<dbReference type="InterPro" id="IPR023614">
    <property type="entry name" value="Porin_dom_sf"/>
</dbReference>
<keyword evidence="3" id="KW-1185">Reference proteome</keyword>
<protein>
    <submittedName>
        <fullName evidence="2">Phosphate-selective porin O and P</fullName>
    </submittedName>
</protein>
<dbReference type="STRING" id="1077936.SAMN05421545_2829"/>
<dbReference type="Proteomes" id="UP000185924">
    <property type="component" value="Unassembled WGS sequence"/>
</dbReference>
<dbReference type="Pfam" id="PF07396">
    <property type="entry name" value="Porin_O_P"/>
    <property type="match status" value="1"/>
</dbReference>
<reference evidence="3" key="1">
    <citation type="submission" date="2017-01" db="EMBL/GenBank/DDBJ databases">
        <authorList>
            <person name="Varghese N."/>
            <person name="Submissions S."/>
        </authorList>
    </citation>
    <scope>NUCLEOTIDE SEQUENCE [LARGE SCALE GENOMIC DNA]</scope>
    <source>
        <strain evidence="3">DM9</strain>
    </source>
</reference>
<feature type="signal peptide" evidence="1">
    <location>
        <begin position="1"/>
        <end position="20"/>
    </location>
</feature>
<accession>A0A1N6Z8Z2</accession>
<sequence length="402" mass="45743">MKIYTLLLALLLACPVATVAQTQESNQPLFNFKRGVGLVTPDSSFSINMRFRVQSRAMYNSIAKDDFGVSEYEMRVRRLRLRFEGFMYSPKLTYNIQLSFSRGDMDWSMRDQSNINTSPNVVRDAVVYYRPNENWQFAFGQTKLPGNRQRVISSGDQQFIDRSIVNVAFNVDRDFGFQAVYSNQFGGFHYMLKGALTAGEGRNVFSTDKGLAYTGRLELLPFGKFTNGGDYFEGDLEREPTPKLSLAGGMSHNEGARRTGGQIGRDLYEQTDIQTYIFDGLLKYRGMALYAEYMAREADNPITLNAAGDRRHILTGRGQNYQLSYIFPNNVELAGRYSRITPNQEVRSLENTEEAYLAGVTKYLRAHRLKLQANVGYHSFNPFLPVNNDYHWTTGVQVELGI</sequence>
<proteinExistence type="predicted"/>
<feature type="chain" id="PRO_5009939925" evidence="1">
    <location>
        <begin position="21"/>
        <end position="402"/>
    </location>
</feature>